<keyword evidence="2" id="KW-1185">Reference proteome</keyword>
<name>A0ABS8GV63_9FLAO</name>
<dbReference type="PROSITE" id="PS51257">
    <property type="entry name" value="PROKAR_LIPOPROTEIN"/>
    <property type="match status" value="1"/>
</dbReference>
<organism evidence="1 2">
    <name type="scientific">Leeuwenhoekiella parthenopeia</name>
    <dbReference type="NCBI Taxonomy" id="2890320"/>
    <lineage>
        <taxon>Bacteria</taxon>
        <taxon>Pseudomonadati</taxon>
        <taxon>Bacteroidota</taxon>
        <taxon>Flavobacteriia</taxon>
        <taxon>Flavobacteriales</taxon>
        <taxon>Flavobacteriaceae</taxon>
        <taxon>Leeuwenhoekiella</taxon>
    </lineage>
</organism>
<dbReference type="EMBL" id="JAJGMW010000021">
    <property type="protein sequence ID" value="MCC4213905.1"/>
    <property type="molecule type" value="Genomic_DNA"/>
</dbReference>
<dbReference type="Proteomes" id="UP001197770">
    <property type="component" value="Unassembled WGS sequence"/>
</dbReference>
<comment type="caution">
    <text evidence="1">The sequence shown here is derived from an EMBL/GenBank/DDBJ whole genome shotgun (WGS) entry which is preliminary data.</text>
</comment>
<evidence type="ECO:0008006" key="3">
    <source>
        <dbReference type="Google" id="ProtNLM"/>
    </source>
</evidence>
<accession>A0ABS8GV63</accession>
<evidence type="ECO:0000313" key="2">
    <source>
        <dbReference type="Proteomes" id="UP001197770"/>
    </source>
</evidence>
<dbReference type="RefSeq" id="WP_228230979.1">
    <property type="nucleotide sequence ID" value="NZ_JAJGMW010000021.1"/>
</dbReference>
<reference evidence="1 2" key="1">
    <citation type="submission" date="2021-11" db="EMBL/GenBank/DDBJ databases">
        <title>Seasonal and diel survey of microbial diversity of the Tyrrhenian coast.</title>
        <authorList>
            <person name="Gattoni G."/>
            <person name="Corral P."/>
        </authorList>
    </citation>
    <scope>NUCLEOTIDE SEQUENCE [LARGE SCALE GENOMIC DNA]</scope>
    <source>
        <strain evidence="1 2">Mr9</strain>
    </source>
</reference>
<evidence type="ECO:0000313" key="1">
    <source>
        <dbReference type="EMBL" id="MCC4213905.1"/>
    </source>
</evidence>
<sequence>MRKLIPILVILCLTFSCKMSNLTDIEKRYLLTDSGNKKFFLIDFIKENQENGKLGEIPMVIVNGEPFTYHYKETDKKIEISKNDIKRIEIMESEKSIPLFGSAGKYGIVKLYTYVNKTRE</sequence>
<protein>
    <recommendedName>
        <fullName evidence="3">Lipoprotein</fullName>
    </recommendedName>
</protein>
<proteinExistence type="predicted"/>
<gene>
    <name evidence="1" type="ORF">LLW17_14335</name>
</gene>